<dbReference type="EMBL" id="WTXG01000010">
    <property type="protein sequence ID" value="KAI0302836.1"/>
    <property type="molecule type" value="Genomic_DNA"/>
</dbReference>
<dbReference type="Proteomes" id="UP001203297">
    <property type="component" value="Unassembled WGS sequence"/>
</dbReference>
<evidence type="ECO:0000259" key="2">
    <source>
        <dbReference type="Pfam" id="PF13519"/>
    </source>
</evidence>
<comment type="caution">
    <text evidence="3">The sequence shown here is derived from an EMBL/GenBank/DDBJ whole genome shotgun (WGS) entry which is preliminary data.</text>
</comment>
<feature type="compositionally biased region" description="Acidic residues" evidence="1">
    <location>
        <begin position="142"/>
        <end position="151"/>
    </location>
</feature>
<feature type="domain" description="VWFA" evidence="2">
    <location>
        <begin position="1847"/>
        <end position="1976"/>
    </location>
</feature>
<keyword evidence="4" id="KW-1185">Reference proteome</keyword>
<evidence type="ECO:0000256" key="1">
    <source>
        <dbReference type="SAM" id="MobiDB-lite"/>
    </source>
</evidence>
<dbReference type="InterPro" id="IPR027417">
    <property type="entry name" value="P-loop_NTPase"/>
</dbReference>
<dbReference type="InterPro" id="IPR036465">
    <property type="entry name" value="vWFA_dom_sf"/>
</dbReference>
<name>A0AAD4QLT1_9AGAM</name>
<dbReference type="InterPro" id="IPR002035">
    <property type="entry name" value="VWF_A"/>
</dbReference>
<feature type="region of interest" description="Disordered" evidence="1">
    <location>
        <begin position="1661"/>
        <end position="1684"/>
    </location>
</feature>
<dbReference type="SUPFAM" id="SSF52540">
    <property type="entry name" value="P-loop containing nucleoside triphosphate hydrolases"/>
    <property type="match status" value="1"/>
</dbReference>
<feature type="region of interest" description="Disordered" evidence="1">
    <location>
        <begin position="142"/>
        <end position="175"/>
    </location>
</feature>
<reference evidence="3" key="1">
    <citation type="journal article" date="2022" name="New Phytol.">
        <title>Evolutionary transition to the ectomycorrhizal habit in the genomes of a hyperdiverse lineage of mushroom-forming fungi.</title>
        <authorList>
            <person name="Looney B."/>
            <person name="Miyauchi S."/>
            <person name="Morin E."/>
            <person name="Drula E."/>
            <person name="Courty P.E."/>
            <person name="Kohler A."/>
            <person name="Kuo A."/>
            <person name="LaButti K."/>
            <person name="Pangilinan J."/>
            <person name="Lipzen A."/>
            <person name="Riley R."/>
            <person name="Andreopoulos W."/>
            <person name="He G."/>
            <person name="Johnson J."/>
            <person name="Nolan M."/>
            <person name="Tritt A."/>
            <person name="Barry K.W."/>
            <person name="Grigoriev I.V."/>
            <person name="Nagy L.G."/>
            <person name="Hibbett D."/>
            <person name="Henrissat B."/>
            <person name="Matheny P.B."/>
            <person name="Labbe J."/>
            <person name="Martin F.M."/>
        </authorList>
    </citation>
    <scope>NUCLEOTIDE SEQUENCE</scope>
    <source>
        <strain evidence="3">BPL690</strain>
    </source>
</reference>
<dbReference type="Gene3D" id="3.40.50.410">
    <property type="entry name" value="von Willebrand factor, type A domain"/>
    <property type="match status" value="1"/>
</dbReference>
<dbReference type="SUPFAM" id="SSF53300">
    <property type="entry name" value="vWA-like"/>
    <property type="match status" value="1"/>
</dbReference>
<dbReference type="Gene3D" id="3.40.50.300">
    <property type="entry name" value="P-loop containing nucleotide triphosphate hydrolases"/>
    <property type="match status" value="1"/>
</dbReference>
<proteinExistence type="predicted"/>
<organism evidence="3 4">
    <name type="scientific">Multifurca ochricompacta</name>
    <dbReference type="NCBI Taxonomy" id="376703"/>
    <lineage>
        <taxon>Eukaryota</taxon>
        <taxon>Fungi</taxon>
        <taxon>Dikarya</taxon>
        <taxon>Basidiomycota</taxon>
        <taxon>Agaricomycotina</taxon>
        <taxon>Agaricomycetes</taxon>
        <taxon>Russulales</taxon>
        <taxon>Russulaceae</taxon>
        <taxon>Multifurca</taxon>
    </lineage>
</organism>
<gene>
    <name evidence="3" type="ORF">B0F90DRAFT_1667445</name>
</gene>
<evidence type="ECO:0000313" key="3">
    <source>
        <dbReference type="EMBL" id="KAI0302836.1"/>
    </source>
</evidence>
<dbReference type="CDD" id="cd00198">
    <property type="entry name" value="vWFA"/>
    <property type="match status" value="1"/>
</dbReference>
<evidence type="ECO:0000313" key="4">
    <source>
        <dbReference type="Proteomes" id="UP001203297"/>
    </source>
</evidence>
<dbReference type="PANTHER" id="PTHR22796:SF1">
    <property type="entry name" value="VWFA DOMAIN-CONTAINING PROTEIN"/>
    <property type="match status" value="1"/>
</dbReference>
<dbReference type="Pfam" id="PF13519">
    <property type="entry name" value="VWA_2"/>
    <property type="match status" value="1"/>
</dbReference>
<sequence>MSEEFYTPVPRFPRRTSVTDEPGQVGTLKPALASKDKPCLVKGMYPLLDLITEQGSSGLVDKIVIAQESLQAFINELSPGAYSSITKVNFKTLDGILLKPIGIYGSKEEIVRFLREIRAVDDNTYTFHFFHSRAIVWEDDCPGGDSGDEDVGDRGNHDDDDDYYESNDSDSDGSDRIFDYRVKKTKDQGENVVTRTGFTVRYFMTGVFLVFKSPVCHKIYSPLLGNQHPPPGVHVDPKVLLPTLLHGEKVQGFMTAEFKPAKTVVEPFFHDHQTADQVRLRCGANGDDVLCLSNTIDDMSLKTLMDLGFSTRFSKEYADWEQNMGAITQSFLNSIVKEQAEMHTKIDQGFESTRVKLKDAVTNKVLPFFPSLRREILFPEFINPTGQEVEAGKAKNPLHDLLRIYPKVTQMIQDGIYTARLDNGIGDSEFQFKKTRFYFLRDLLDSEDTKNLKTNEIEALVNTILESRDMQSTLSSLKNFGKDDKDGGVFHSLKTWMSKAFKRSEGGLWEEARDYASLVSDSDFLVRRSATGADDYLYNAAVDIEKTAYDCTSRQIEYLVSRISQQILSTQKEECDKQVQRASQSAKDKELEALRSNFVRQIEDLSRERSTSGRHELLPEEEIEYQVHLLHLHTDQRHNLQQDPSFVPTPVVNQRLSGSFHVPPGTLVKYAHLLEGDRILLGLVNSQGNVMIYIESLARIDNVIQLRSFAQLFHKDKIGEKCIFAFDESKRMLAFYASARMQLHIFVFDEEFKSLRGMGSAINLSLFYNPGASIIHACFVHGNEEILFVDSDAQARIFSLTMLQHKSASLQLPQVPRAIYSSPNGSCVLVVQEEDGVSSMRAYHWSTFGSTDGIPITPDNFSVDLGAALLTSIVNRNTIHLIGFDLKSRCCRSLILDITCKSTEFTFQEQGSKMSSNHGKETAHNCLIDCHADVWMRFPVVPAVKRRTITSQSKRQGRTLLFVSQDDRRPFASHFSDLIRNFERTSRKPTGDALKGITVSARTFPSFVRQFLSGKDWPVSRFRAGEWLADLLCLIPIHIAVTHENRFIPLKDGVFSAQLEASLLGAEVNRIVDSLSLGWYESIFQSYWASKPVKVVSSMGEQSVGKSFTLNHLVDTSFAGSAMRTTEGVWMSVSPTDDALIVALDFEGVHSLERSAQEDTLLVLFNTAISNLVLFRNNFALSRDITGLFQSFQSSSSILDPTTNPTLFQSVLVVIIKDVIDSDKNEVTREFSLKFQKIVADEQDSNFITRLHAGQLKIIPWPVIESREFYKLFGKVKRMLDDQPTSYFTAGEFLHTLKTLMAKLKANDWGAMSQTMAAHRSNALLAILPIALETGLSEITPEQVPLKNFDTDLVVDAEDTEAQFSLAGRNTSMADRELKLVALSELWNKEHPRQHIDDSKWSADLAQYLTHLVDLRVAHVDQWLESNTQRFQMGNASMAEYVECLTQLSLISEPASNSASHIINASMIAYSANGMEARQSFAEKLLAILGIIYAVWVLICVDSNANSLEDGVAKITYGARRWPRLLSSGPYVWSPLQLGQFDVAEWKIVHMLRDMSHLIAGYSSSCQTISDEGFSEIKYTQIMSVNYEIALPPVNYAAECVVADTFMAWNLTRIIFAEKNTLVPLYAPGGYAKFRQLPYPLRLRLPEGMVHSNTRSIHKTLTPSRWHPQPEHETSHGSMSKTKWAIDGPDGTSLELGGHKFSSNDEGGPMLCNMVCASMGRHVHIDYCRGDASHNSETLHLKEKIVPKPQIPKDWITHGLHWRRMGFKDPYPREDQANFAKCDALCPGPEHTVEEGGANAQPSRCTEALFHAPMDGANAPSGVGYVSSDGHHFACRNPILMQPAYHVIFVIDRSSSMWDDDKKPDPNAAGHNRIMPTRITDLGHFWLARQAATNRNAFFGVGRRDAYSLIFFNHESTICLENDFTSSPDELLTTALRYGPSGGTEYLSALDSTQKVMNSHWSTERAPIVIFLSDGEDFLEDDAMYDICRSAESSSSTLRRMTDIALEVQKNAPHDPLLPAAANILSSFTEALDTVRLTATFQGMGYAIKGSPKERERKEDSVRVGHLPNRVWDGTARVYKPT</sequence>
<feature type="region of interest" description="Disordered" evidence="1">
    <location>
        <begin position="1"/>
        <end position="29"/>
    </location>
</feature>
<accession>A0AAD4QLT1</accession>
<protein>
    <recommendedName>
        <fullName evidence="2">VWFA domain-containing protein</fullName>
    </recommendedName>
</protein>
<feature type="compositionally biased region" description="Acidic residues" evidence="1">
    <location>
        <begin position="158"/>
        <end position="172"/>
    </location>
</feature>
<dbReference type="PANTHER" id="PTHR22796">
    <property type="entry name" value="URG4-RELATED"/>
    <property type="match status" value="1"/>
</dbReference>